<dbReference type="AlphaFoldDB" id="A0A067QJ51"/>
<gene>
    <name evidence="1" type="ORF">L798_00885</name>
</gene>
<reference evidence="1 2" key="1">
    <citation type="journal article" date="2014" name="Nat. Commun.">
        <title>Molecular traces of alternative social organization in a termite genome.</title>
        <authorList>
            <person name="Terrapon N."/>
            <person name="Li C."/>
            <person name="Robertson H.M."/>
            <person name="Ji L."/>
            <person name="Meng X."/>
            <person name="Booth W."/>
            <person name="Chen Z."/>
            <person name="Childers C.P."/>
            <person name="Glastad K.M."/>
            <person name="Gokhale K."/>
            <person name="Gowin J."/>
            <person name="Gronenberg W."/>
            <person name="Hermansen R.A."/>
            <person name="Hu H."/>
            <person name="Hunt B.G."/>
            <person name="Huylmans A.K."/>
            <person name="Khalil S.M."/>
            <person name="Mitchell R.D."/>
            <person name="Munoz-Torres M.C."/>
            <person name="Mustard J.A."/>
            <person name="Pan H."/>
            <person name="Reese J.T."/>
            <person name="Scharf M.E."/>
            <person name="Sun F."/>
            <person name="Vogel H."/>
            <person name="Xiao J."/>
            <person name="Yang W."/>
            <person name="Yang Z."/>
            <person name="Yang Z."/>
            <person name="Zhou J."/>
            <person name="Zhu J."/>
            <person name="Brent C.S."/>
            <person name="Elsik C.G."/>
            <person name="Goodisman M.A."/>
            <person name="Liberles D.A."/>
            <person name="Roe R.M."/>
            <person name="Vargo E.L."/>
            <person name="Vilcinskas A."/>
            <person name="Wang J."/>
            <person name="Bornberg-Bauer E."/>
            <person name="Korb J."/>
            <person name="Zhang G."/>
            <person name="Liebig J."/>
        </authorList>
    </citation>
    <scope>NUCLEOTIDE SEQUENCE [LARGE SCALE GENOMIC DNA]</scope>
    <source>
        <tissue evidence="1">Whole organism</tissue>
    </source>
</reference>
<evidence type="ECO:0000313" key="1">
    <source>
        <dbReference type="EMBL" id="KDR08955.1"/>
    </source>
</evidence>
<accession>A0A067QJ51</accession>
<evidence type="ECO:0000313" key="2">
    <source>
        <dbReference type="Proteomes" id="UP000027135"/>
    </source>
</evidence>
<dbReference type="Proteomes" id="UP000027135">
    <property type="component" value="Unassembled WGS sequence"/>
</dbReference>
<dbReference type="InParanoid" id="A0A067QJ51"/>
<keyword evidence="2" id="KW-1185">Reference proteome</keyword>
<sequence length="64" mass="7193">MLPPSPILIIEADFNIPFKEELHDDITKAAPNLKLYPGKNSTAEYTSPLLFLVWSASDVKLHQN</sequence>
<proteinExistence type="predicted"/>
<dbReference type="EMBL" id="KK853286">
    <property type="protein sequence ID" value="KDR08955.1"/>
    <property type="molecule type" value="Genomic_DNA"/>
</dbReference>
<organism evidence="1 2">
    <name type="scientific">Zootermopsis nevadensis</name>
    <name type="common">Dampwood termite</name>
    <dbReference type="NCBI Taxonomy" id="136037"/>
    <lineage>
        <taxon>Eukaryota</taxon>
        <taxon>Metazoa</taxon>
        <taxon>Ecdysozoa</taxon>
        <taxon>Arthropoda</taxon>
        <taxon>Hexapoda</taxon>
        <taxon>Insecta</taxon>
        <taxon>Pterygota</taxon>
        <taxon>Neoptera</taxon>
        <taxon>Polyneoptera</taxon>
        <taxon>Dictyoptera</taxon>
        <taxon>Blattodea</taxon>
        <taxon>Blattoidea</taxon>
        <taxon>Termitoidae</taxon>
        <taxon>Termopsidae</taxon>
        <taxon>Zootermopsis</taxon>
    </lineage>
</organism>
<name>A0A067QJ51_ZOONE</name>
<protein>
    <submittedName>
        <fullName evidence="1">Uncharacterized protein</fullName>
    </submittedName>
</protein>